<feature type="binding site" evidence="7">
    <location>
        <position position="94"/>
    </location>
    <ligand>
        <name>Mg(2+)</name>
        <dbReference type="ChEBI" id="CHEBI:18420"/>
        <label>1</label>
        <note>catalytic</note>
    </ligand>
</feature>
<comment type="cofactor">
    <cofactor evidence="1 7">
        <name>Mg(2+)</name>
        <dbReference type="ChEBI" id="CHEBI:18420"/>
    </cofactor>
</comment>
<dbReference type="GO" id="GO:0046854">
    <property type="term" value="P:phosphatidylinositol phosphate biosynthetic process"/>
    <property type="evidence" value="ECO:0007669"/>
    <property type="project" value="InterPro"/>
</dbReference>
<accession>A0A518IND1</accession>
<feature type="binding site" evidence="7">
    <location>
        <position position="97"/>
    </location>
    <ligand>
        <name>Mg(2+)</name>
        <dbReference type="ChEBI" id="CHEBI:18420"/>
        <label>1</label>
        <note>catalytic</note>
    </ligand>
</feature>
<dbReference type="InterPro" id="IPR051090">
    <property type="entry name" value="Inositol_monoP_superfamily"/>
</dbReference>
<comment type="similarity">
    <text evidence="2">Belongs to the inositol monophosphatase superfamily.</text>
</comment>
<keyword evidence="9" id="KW-1185">Reference proteome</keyword>
<sequence>MTTTPPSEWSARDEGRVAAMIDLAHAAGQLTLNFFGDATLAVDRKGDASPVTEADRSAERLIRQRVAESYGDDAILGEEFADTQGSSGYRWIVDPIDGTKSFICGVPLYSTIVAVEKDDQVIAGAIVIPALGESIVAAIGSGAWHRRNNDADWTAAHVSPCDRIEDAVFLTSQVDSFANRGAGAAYDSLQSAASITRSWGDAYGYLLVATGRADIMVDPIVNPYDVAAVQPVLTEAGGQFSDWKGNPTIRGGDAFGTNGKLHAQVLSHLGG</sequence>
<dbReference type="PRINTS" id="PR00377">
    <property type="entry name" value="IMPHPHTASES"/>
</dbReference>
<dbReference type="InterPro" id="IPR000760">
    <property type="entry name" value="Inositol_monophosphatase-like"/>
</dbReference>
<dbReference type="EMBL" id="CP036318">
    <property type="protein sequence ID" value="QDV54590.1"/>
    <property type="molecule type" value="Genomic_DNA"/>
</dbReference>
<keyword evidence="5 7" id="KW-0460">Magnesium</keyword>
<dbReference type="Proteomes" id="UP000316770">
    <property type="component" value="Chromosome"/>
</dbReference>
<organism evidence="8 9">
    <name type="scientific">Rosistilla oblonga</name>
    <dbReference type="NCBI Taxonomy" id="2527990"/>
    <lineage>
        <taxon>Bacteria</taxon>
        <taxon>Pseudomonadati</taxon>
        <taxon>Planctomycetota</taxon>
        <taxon>Planctomycetia</taxon>
        <taxon>Pirellulales</taxon>
        <taxon>Pirellulaceae</taxon>
        <taxon>Rosistilla</taxon>
    </lineage>
</organism>
<dbReference type="Gene3D" id="3.30.540.10">
    <property type="entry name" value="Fructose-1,6-Bisphosphatase, subunit A, domain 1"/>
    <property type="match status" value="1"/>
</dbReference>
<dbReference type="AlphaFoldDB" id="A0A518IND1"/>
<feature type="binding site" evidence="7">
    <location>
        <position position="96"/>
    </location>
    <ligand>
        <name>Mg(2+)</name>
        <dbReference type="ChEBI" id="CHEBI:18420"/>
        <label>1</label>
        <note>catalytic</note>
    </ligand>
</feature>
<evidence type="ECO:0000256" key="4">
    <source>
        <dbReference type="ARBA" id="ARBA00022801"/>
    </source>
</evidence>
<gene>
    <name evidence="8" type="primary">hisN</name>
    <name evidence="8" type="ORF">Mal33_05450</name>
</gene>
<dbReference type="SUPFAM" id="SSF56655">
    <property type="entry name" value="Carbohydrate phosphatase"/>
    <property type="match status" value="1"/>
</dbReference>
<dbReference type="PROSITE" id="PS00630">
    <property type="entry name" value="IMP_2"/>
    <property type="match status" value="1"/>
</dbReference>
<evidence type="ECO:0000313" key="9">
    <source>
        <dbReference type="Proteomes" id="UP000316770"/>
    </source>
</evidence>
<dbReference type="GO" id="GO:0046872">
    <property type="term" value="F:metal ion binding"/>
    <property type="evidence" value="ECO:0007669"/>
    <property type="project" value="UniProtKB-KW"/>
</dbReference>
<name>A0A518IND1_9BACT</name>
<dbReference type="EC" id="3.1.3.15" evidence="6"/>
<feature type="binding site" evidence="7">
    <location>
        <position position="225"/>
    </location>
    <ligand>
        <name>Mg(2+)</name>
        <dbReference type="ChEBI" id="CHEBI:18420"/>
        <label>1</label>
        <note>catalytic</note>
    </ligand>
</feature>
<proteinExistence type="inferred from homology"/>
<protein>
    <recommendedName>
        <fullName evidence="6">Histidinol-phosphatase</fullName>
        <ecNumber evidence="6">3.1.3.15</ecNumber>
    </recommendedName>
</protein>
<evidence type="ECO:0000256" key="6">
    <source>
        <dbReference type="NCBIfam" id="TIGR02067"/>
    </source>
</evidence>
<dbReference type="GO" id="GO:0004401">
    <property type="term" value="F:histidinol-phosphatase activity"/>
    <property type="evidence" value="ECO:0007669"/>
    <property type="project" value="UniProtKB-UniRule"/>
</dbReference>
<dbReference type="NCBIfam" id="TIGR02067">
    <property type="entry name" value="his_9_HisN"/>
    <property type="match status" value="1"/>
</dbReference>
<evidence type="ECO:0000256" key="3">
    <source>
        <dbReference type="ARBA" id="ARBA00022723"/>
    </source>
</evidence>
<evidence type="ECO:0000256" key="7">
    <source>
        <dbReference type="PIRSR" id="PIRSR600760-2"/>
    </source>
</evidence>
<dbReference type="RefSeq" id="WP_145282185.1">
    <property type="nucleotide sequence ID" value="NZ_CP036318.1"/>
</dbReference>
<feature type="binding site" evidence="7">
    <location>
        <position position="78"/>
    </location>
    <ligand>
        <name>Mg(2+)</name>
        <dbReference type="ChEBI" id="CHEBI:18420"/>
        <label>1</label>
        <note>catalytic</note>
    </ligand>
</feature>
<dbReference type="Pfam" id="PF00459">
    <property type="entry name" value="Inositol_P"/>
    <property type="match status" value="1"/>
</dbReference>
<reference evidence="8 9" key="1">
    <citation type="submission" date="2019-02" db="EMBL/GenBank/DDBJ databases">
        <title>Deep-cultivation of Planctomycetes and their phenomic and genomic characterization uncovers novel biology.</title>
        <authorList>
            <person name="Wiegand S."/>
            <person name="Jogler M."/>
            <person name="Boedeker C."/>
            <person name="Pinto D."/>
            <person name="Vollmers J."/>
            <person name="Rivas-Marin E."/>
            <person name="Kohn T."/>
            <person name="Peeters S.H."/>
            <person name="Heuer A."/>
            <person name="Rast P."/>
            <person name="Oberbeckmann S."/>
            <person name="Bunk B."/>
            <person name="Jeske O."/>
            <person name="Meyerdierks A."/>
            <person name="Storesund J.E."/>
            <person name="Kallscheuer N."/>
            <person name="Luecker S."/>
            <person name="Lage O.M."/>
            <person name="Pohl T."/>
            <person name="Merkel B.J."/>
            <person name="Hornburger P."/>
            <person name="Mueller R.-W."/>
            <person name="Bruemmer F."/>
            <person name="Labrenz M."/>
            <person name="Spormann A.M."/>
            <person name="Op den Camp H."/>
            <person name="Overmann J."/>
            <person name="Amann R."/>
            <person name="Jetten M.S.M."/>
            <person name="Mascher T."/>
            <person name="Medema M.H."/>
            <person name="Devos D.P."/>
            <person name="Kaster A.-K."/>
            <person name="Ovreas L."/>
            <person name="Rohde M."/>
            <person name="Galperin M.Y."/>
            <person name="Jogler C."/>
        </authorList>
    </citation>
    <scope>NUCLEOTIDE SEQUENCE [LARGE SCALE GENOMIC DNA]</scope>
    <source>
        <strain evidence="8 9">Mal33</strain>
    </source>
</reference>
<evidence type="ECO:0000313" key="8">
    <source>
        <dbReference type="EMBL" id="QDV54590.1"/>
    </source>
</evidence>
<dbReference type="InterPro" id="IPR011809">
    <property type="entry name" value="His_9_proposed"/>
</dbReference>
<dbReference type="Gene3D" id="3.40.190.80">
    <property type="match status" value="1"/>
</dbReference>
<dbReference type="GO" id="GO:0000105">
    <property type="term" value="P:L-histidine biosynthetic process"/>
    <property type="evidence" value="ECO:0007669"/>
    <property type="project" value="UniProtKB-UniRule"/>
</dbReference>
<evidence type="ECO:0000256" key="1">
    <source>
        <dbReference type="ARBA" id="ARBA00001946"/>
    </source>
</evidence>
<keyword evidence="4 8" id="KW-0378">Hydrolase</keyword>
<dbReference type="InterPro" id="IPR020550">
    <property type="entry name" value="Inositol_monophosphatase_CS"/>
</dbReference>
<keyword evidence="3 7" id="KW-0479">Metal-binding</keyword>
<evidence type="ECO:0000256" key="2">
    <source>
        <dbReference type="ARBA" id="ARBA00009759"/>
    </source>
</evidence>
<dbReference type="PANTHER" id="PTHR43200">
    <property type="entry name" value="PHOSPHATASE"/>
    <property type="match status" value="1"/>
</dbReference>
<evidence type="ECO:0000256" key="5">
    <source>
        <dbReference type="ARBA" id="ARBA00022842"/>
    </source>
</evidence>
<dbReference type="PANTHER" id="PTHR43200:SF6">
    <property type="entry name" value="3'(2'),5'-BISPHOSPHATE NUCLEOTIDASE"/>
    <property type="match status" value="1"/>
</dbReference>